<feature type="active site" description="Proton acceptor; for glutaminase activity" evidence="7">
    <location>
        <position position="46"/>
    </location>
</feature>
<dbReference type="PANTHER" id="PTHR23090:SF9">
    <property type="entry name" value="GLUTAMINE-DEPENDENT NAD(+) SYNTHETASE"/>
    <property type="match status" value="1"/>
</dbReference>
<evidence type="ECO:0000313" key="12">
    <source>
        <dbReference type="Proteomes" id="UP001198242"/>
    </source>
</evidence>
<evidence type="ECO:0000256" key="9">
    <source>
        <dbReference type="RuleBase" id="RU003811"/>
    </source>
</evidence>
<dbReference type="GO" id="GO:0003952">
    <property type="term" value="F:NAD+ synthase (glutamine-hydrolyzing) activity"/>
    <property type="evidence" value="ECO:0007669"/>
    <property type="project" value="UniProtKB-UniRule"/>
</dbReference>
<evidence type="ECO:0000256" key="7">
    <source>
        <dbReference type="HAMAP-Rule" id="MF_02090"/>
    </source>
</evidence>
<dbReference type="SUPFAM" id="SSF56317">
    <property type="entry name" value="Carbon-nitrogen hydrolase"/>
    <property type="match status" value="1"/>
</dbReference>
<dbReference type="GO" id="GO:0005737">
    <property type="term" value="C:cytoplasm"/>
    <property type="evidence" value="ECO:0007669"/>
    <property type="project" value="InterPro"/>
</dbReference>
<feature type="binding site" evidence="7">
    <location>
        <position position="436"/>
    </location>
    <ligand>
        <name>deamido-NAD(+)</name>
        <dbReference type="ChEBI" id="CHEBI:58437"/>
        <note>ligand shared between two neighboring subunits</note>
    </ligand>
</feature>
<feature type="active site" description="For glutaminase activity" evidence="7">
    <location>
        <position position="115"/>
    </location>
</feature>
<dbReference type="HAMAP" id="MF_02090">
    <property type="entry name" value="NadE_glutamine_dep"/>
    <property type="match status" value="1"/>
</dbReference>
<feature type="active site" description="Nucleophile; for glutaminase activity" evidence="7">
    <location>
        <position position="170"/>
    </location>
</feature>
<feature type="binding site" evidence="7">
    <location>
        <begin position="470"/>
        <end position="473"/>
    </location>
    <ligand>
        <name>deamido-NAD(+)</name>
        <dbReference type="ChEBI" id="CHEBI:58437"/>
        <note>ligand shared between two neighboring subunits</note>
    </ligand>
</feature>
<keyword evidence="3 7" id="KW-0436">Ligase</keyword>
<keyword evidence="12" id="KW-1185">Reference proteome</keyword>
<gene>
    <name evidence="7" type="primary">nadE</name>
    <name evidence="11" type="ORF">LKE05_04705</name>
</gene>
<comment type="pathway">
    <text evidence="1 7 8">Cofactor biosynthesis; NAD(+) biosynthesis; NAD(+) from deamido-NAD(+) (L-Gln route): step 1/1.</text>
</comment>
<dbReference type="InterPro" id="IPR014445">
    <property type="entry name" value="Gln-dep_NAD_synthase"/>
</dbReference>
<dbReference type="PANTHER" id="PTHR23090">
    <property type="entry name" value="NH 3 /GLUTAMINE-DEPENDENT NAD + SYNTHETASE"/>
    <property type="match status" value="1"/>
</dbReference>
<comment type="function">
    <text evidence="7">Catalyzes the ATP-dependent amidation of deamido-NAD to form NAD. Uses L-glutamine as a nitrogen source.</text>
</comment>
<dbReference type="PIRSF" id="PIRSF006630">
    <property type="entry name" value="NADS_GAT"/>
    <property type="match status" value="1"/>
</dbReference>
<dbReference type="InterPro" id="IPR014729">
    <property type="entry name" value="Rossmann-like_a/b/a_fold"/>
</dbReference>
<dbReference type="Gene3D" id="3.60.110.10">
    <property type="entry name" value="Carbon-nitrogen hydrolase"/>
    <property type="match status" value="1"/>
</dbReference>
<dbReference type="NCBIfam" id="NF002730">
    <property type="entry name" value="PRK02628.1"/>
    <property type="match status" value="1"/>
</dbReference>
<evidence type="ECO:0000256" key="6">
    <source>
        <dbReference type="ARBA" id="ARBA00023027"/>
    </source>
</evidence>
<dbReference type="CDD" id="cd07570">
    <property type="entry name" value="GAT_Gln-NAD-synth"/>
    <property type="match status" value="1"/>
</dbReference>
<evidence type="ECO:0000256" key="8">
    <source>
        <dbReference type="PIRNR" id="PIRNR006630"/>
    </source>
</evidence>
<evidence type="ECO:0000259" key="10">
    <source>
        <dbReference type="PROSITE" id="PS50263"/>
    </source>
</evidence>
<evidence type="ECO:0000256" key="2">
    <source>
        <dbReference type="ARBA" id="ARBA00007145"/>
    </source>
</evidence>
<dbReference type="Proteomes" id="UP001198242">
    <property type="component" value="Unassembled WGS sequence"/>
</dbReference>
<feature type="binding site" evidence="7">
    <location>
        <position position="460"/>
    </location>
    <ligand>
        <name>ATP</name>
        <dbReference type="ChEBI" id="CHEBI:30616"/>
    </ligand>
</feature>
<dbReference type="InterPro" id="IPR041856">
    <property type="entry name" value="NAD+_synth_C"/>
</dbReference>
<comment type="similarity">
    <text evidence="9">Belongs to the NAD synthetase family.</text>
</comment>
<dbReference type="SUPFAM" id="SSF52402">
    <property type="entry name" value="Adenine nucleotide alpha hydrolases-like"/>
    <property type="match status" value="1"/>
</dbReference>
<comment type="catalytic activity">
    <reaction evidence="7 8">
        <text>deamido-NAD(+) + L-glutamine + ATP + H2O = L-glutamate + AMP + diphosphate + NAD(+) + H(+)</text>
        <dbReference type="Rhea" id="RHEA:24384"/>
        <dbReference type="ChEBI" id="CHEBI:15377"/>
        <dbReference type="ChEBI" id="CHEBI:15378"/>
        <dbReference type="ChEBI" id="CHEBI:29985"/>
        <dbReference type="ChEBI" id="CHEBI:30616"/>
        <dbReference type="ChEBI" id="CHEBI:33019"/>
        <dbReference type="ChEBI" id="CHEBI:57540"/>
        <dbReference type="ChEBI" id="CHEBI:58359"/>
        <dbReference type="ChEBI" id="CHEBI:58437"/>
        <dbReference type="ChEBI" id="CHEBI:456215"/>
        <dbReference type="EC" id="6.3.5.1"/>
    </reaction>
</comment>
<feature type="binding site" evidence="7">
    <location>
        <begin position="350"/>
        <end position="357"/>
    </location>
    <ligand>
        <name>ATP</name>
        <dbReference type="ChEBI" id="CHEBI:30616"/>
    </ligand>
</feature>
<keyword evidence="5 7" id="KW-0067">ATP-binding</keyword>
<dbReference type="InterPro" id="IPR036526">
    <property type="entry name" value="C-N_Hydrolase_sf"/>
</dbReference>
<evidence type="ECO:0000256" key="1">
    <source>
        <dbReference type="ARBA" id="ARBA00005188"/>
    </source>
</evidence>
<dbReference type="EMBL" id="JAJEQM010000005">
    <property type="protein sequence ID" value="MCC2210089.1"/>
    <property type="molecule type" value="Genomic_DNA"/>
</dbReference>
<feature type="binding site" evidence="7">
    <location>
        <position position="121"/>
    </location>
    <ligand>
        <name>L-glutamine</name>
        <dbReference type="ChEBI" id="CHEBI:58359"/>
    </ligand>
</feature>
<evidence type="ECO:0000313" key="11">
    <source>
        <dbReference type="EMBL" id="MCC2210089.1"/>
    </source>
</evidence>
<comment type="similarity">
    <text evidence="2 7 8">In the C-terminal section; belongs to the NAD synthetase family.</text>
</comment>
<feature type="domain" description="CN hydrolase" evidence="10">
    <location>
        <begin position="6"/>
        <end position="268"/>
    </location>
</feature>
<proteinExistence type="inferred from homology"/>
<dbReference type="Gene3D" id="1.10.10.1140">
    <property type="entry name" value="Glutamine-dependent NAD+ synthetase, C-terminal domain"/>
    <property type="match status" value="1"/>
</dbReference>
<keyword evidence="4 7" id="KW-0547">Nucleotide-binding</keyword>
<accession>A0AAE3DXV2</accession>
<feature type="binding site" evidence="7">
    <location>
        <position position="197"/>
    </location>
    <ligand>
        <name>L-glutamine</name>
        <dbReference type="ChEBI" id="CHEBI:58359"/>
    </ligand>
</feature>
<feature type="binding site" evidence="7">
    <location>
        <position position="465"/>
    </location>
    <ligand>
        <name>deamido-NAD(+)</name>
        <dbReference type="ChEBI" id="CHEBI:58437"/>
        <note>ligand shared between two neighboring subunits</note>
    </ligand>
</feature>
<dbReference type="InterPro" id="IPR022310">
    <property type="entry name" value="NAD/GMP_synthase"/>
</dbReference>
<dbReference type="PROSITE" id="PS50263">
    <property type="entry name" value="CN_HYDROLASE"/>
    <property type="match status" value="1"/>
</dbReference>
<dbReference type="Gene3D" id="3.40.50.620">
    <property type="entry name" value="HUPs"/>
    <property type="match status" value="1"/>
</dbReference>
<dbReference type="GO" id="GO:0008795">
    <property type="term" value="F:NAD+ synthase activity"/>
    <property type="evidence" value="ECO:0007669"/>
    <property type="project" value="UniProtKB-UniRule"/>
</dbReference>
<dbReference type="AlphaFoldDB" id="A0AAE3DXV2"/>
<organism evidence="11 12">
    <name type="scientific">Hominilimicola fabiformis</name>
    <dbReference type="NCBI Taxonomy" id="2885356"/>
    <lineage>
        <taxon>Bacteria</taxon>
        <taxon>Bacillati</taxon>
        <taxon>Bacillota</taxon>
        <taxon>Clostridia</taxon>
        <taxon>Eubacteriales</taxon>
        <taxon>Oscillospiraceae</taxon>
        <taxon>Hominilimicola</taxon>
    </lineage>
</organism>
<dbReference type="GO" id="GO:0009435">
    <property type="term" value="P:NAD+ biosynthetic process"/>
    <property type="evidence" value="ECO:0007669"/>
    <property type="project" value="UniProtKB-UniRule"/>
</dbReference>
<comment type="caution">
    <text evidence="11">The sequence shown here is derived from an EMBL/GenBank/DDBJ whole genome shotgun (WGS) entry which is preliminary data.</text>
</comment>
<dbReference type="RefSeq" id="WP_308456108.1">
    <property type="nucleotide sequence ID" value="NZ_JAJEQM010000005.1"/>
</dbReference>
<evidence type="ECO:0000256" key="4">
    <source>
        <dbReference type="ARBA" id="ARBA00022741"/>
    </source>
</evidence>
<protein>
    <recommendedName>
        <fullName evidence="7 8">Glutamine-dependent NAD(+) synthetase</fullName>
        <ecNumber evidence="7 8">6.3.5.1</ecNumber>
    </recommendedName>
    <alternativeName>
        <fullName evidence="7 8">NAD(+) synthase [glutamine-hydrolyzing]</fullName>
    </alternativeName>
</protein>
<feature type="binding site" evidence="7">
    <location>
        <position position="203"/>
    </location>
    <ligand>
        <name>L-glutamine</name>
        <dbReference type="ChEBI" id="CHEBI:58359"/>
    </ligand>
</feature>
<dbReference type="GO" id="GO:0005524">
    <property type="term" value="F:ATP binding"/>
    <property type="evidence" value="ECO:0007669"/>
    <property type="project" value="UniProtKB-UniRule"/>
</dbReference>
<keyword evidence="6 7" id="KW-0520">NAD</keyword>
<evidence type="ECO:0000256" key="5">
    <source>
        <dbReference type="ARBA" id="ARBA00022840"/>
    </source>
</evidence>
<dbReference type="GO" id="GO:0004359">
    <property type="term" value="F:glutaminase activity"/>
    <property type="evidence" value="ECO:0007669"/>
    <property type="project" value="InterPro"/>
</dbReference>
<dbReference type="EC" id="6.3.5.1" evidence="7 8"/>
<name>A0AAE3DXV2_9FIRM</name>
<dbReference type="NCBIfam" id="TIGR00552">
    <property type="entry name" value="nadE"/>
    <property type="match status" value="1"/>
</dbReference>
<reference evidence="11 12" key="1">
    <citation type="submission" date="2021-10" db="EMBL/GenBank/DDBJ databases">
        <title>Anaerobic single-cell dispensing facilitates the cultivation of human gut bacteria.</title>
        <authorList>
            <person name="Afrizal A."/>
        </authorList>
    </citation>
    <scope>NUCLEOTIDE SEQUENCE [LARGE SCALE GENOMIC DNA]</scope>
    <source>
        <strain evidence="11 12">CLA-AA-H232</strain>
    </source>
</reference>
<dbReference type="Pfam" id="PF02540">
    <property type="entry name" value="NAD_synthase"/>
    <property type="match status" value="1"/>
</dbReference>
<evidence type="ECO:0000256" key="3">
    <source>
        <dbReference type="ARBA" id="ARBA00022598"/>
    </source>
</evidence>
<dbReference type="InterPro" id="IPR003694">
    <property type="entry name" value="NAD_synthase"/>
</dbReference>
<dbReference type="InterPro" id="IPR003010">
    <property type="entry name" value="C-N_Hydrolase"/>
</dbReference>
<dbReference type="CDD" id="cd00553">
    <property type="entry name" value="NAD_synthase"/>
    <property type="match status" value="1"/>
</dbReference>
<dbReference type="Pfam" id="PF00795">
    <property type="entry name" value="CN_hydrolase"/>
    <property type="match status" value="1"/>
</dbReference>
<sequence>MKDGFVRCASATVDIKVADTDYNTSNIIKAIEDAAQNDIKLIVFPELCITGYTCGDLFLQKILIDSAKDSLIKIAKATENVDITAVVGLPYVAEQTLYNCAAVVNGGHIKGLVPKLNIPNYAEFYEVRHFTTGKNEVTYVNINGEEVPFGANILFKTDACEDFVLAVEICEDLWTAMPPSVNHALAGATIIANISASNEVIAKDEYREMLVKSQSAKLYCGYIYSDAGYGESTTDLVFAGDNMIAENGTILARSKRFNNECVYTELDLERLVGERKKSNTYNIVGSEKYVSVKLDMNIGDTKITRYVDKQPFVPSDDKKREKRSEEILSIQSLGLKKRLDHTHAKTAVVGVSGGLDSTLALLVTVRAFDSLNIDRKNIIAVTMPCFGTTDRTYNNAVNFANSLGVTLKEVNIKAAVNQHFADIEHDPNVYDVTYENSQARERTQILMDVANKSGGLVIGTGDMSELALGWATYNGDHMSMYGVNAGVPKTLIRYLVDYEAKRTNNDILKKTLQDILDTPVSPELLPPKDGKISQKTEHIVGPYELHDFFLYHLMRFGSKPSKILRLAEVAFDGIYDREVILEWLKVFYRRFFAQQFKRSCLPDGPKVGSVALSPRGDWRMPSDASYQIWAKELETL</sequence>
<feature type="binding site" evidence="7">
    <location>
        <position position="597"/>
    </location>
    <ligand>
        <name>deamido-NAD(+)</name>
        <dbReference type="ChEBI" id="CHEBI:58437"/>
        <note>ligand shared between two neighboring subunits</note>
    </ligand>
</feature>